<dbReference type="KEGG" id="hro:HELRODRAFT_193402"/>
<dbReference type="Gene3D" id="3.30.530.20">
    <property type="match status" value="1"/>
</dbReference>
<dbReference type="EMBL" id="AMQM01006543">
    <property type="status" value="NOT_ANNOTATED_CDS"/>
    <property type="molecule type" value="Genomic_DNA"/>
</dbReference>
<reference evidence="3" key="1">
    <citation type="submission" date="2012-12" db="EMBL/GenBank/DDBJ databases">
        <authorList>
            <person name="Hellsten U."/>
            <person name="Grimwood J."/>
            <person name="Chapman J.A."/>
            <person name="Shapiro H."/>
            <person name="Aerts A."/>
            <person name="Otillar R.P."/>
            <person name="Terry A.Y."/>
            <person name="Boore J.L."/>
            <person name="Simakov O."/>
            <person name="Marletaz F."/>
            <person name="Cho S.-J."/>
            <person name="Edsinger-Gonzales E."/>
            <person name="Havlak P."/>
            <person name="Kuo D.-H."/>
            <person name="Larsson T."/>
            <person name="Lv J."/>
            <person name="Arendt D."/>
            <person name="Savage R."/>
            <person name="Osoegawa K."/>
            <person name="de Jong P."/>
            <person name="Lindberg D.R."/>
            <person name="Seaver E.C."/>
            <person name="Weisblat D.A."/>
            <person name="Putnam N.H."/>
            <person name="Grigoriev I.V."/>
            <person name="Rokhsar D.S."/>
        </authorList>
    </citation>
    <scope>NUCLEOTIDE SEQUENCE</scope>
</reference>
<protein>
    <submittedName>
        <fullName evidence="1 2">Uncharacterized protein</fullName>
    </submittedName>
</protein>
<dbReference type="PANTHER" id="PTHR12659:SF7">
    <property type="entry name" value="CROSSVEINLESS C, ISOFORM C"/>
    <property type="match status" value="1"/>
</dbReference>
<dbReference type="EnsemblMetazoa" id="HelroT193402">
    <property type="protein sequence ID" value="HelroP193402"/>
    <property type="gene ID" value="HelroG193402"/>
</dbReference>
<reference evidence="1 3" key="2">
    <citation type="journal article" date="2013" name="Nature">
        <title>Insights into bilaterian evolution from three spiralian genomes.</title>
        <authorList>
            <person name="Simakov O."/>
            <person name="Marletaz F."/>
            <person name="Cho S.J."/>
            <person name="Edsinger-Gonzales E."/>
            <person name="Havlak P."/>
            <person name="Hellsten U."/>
            <person name="Kuo D.H."/>
            <person name="Larsson T."/>
            <person name="Lv J."/>
            <person name="Arendt D."/>
            <person name="Savage R."/>
            <person name="Osoegawa K."/>
            <person name="de Jong P."/>
            <person name="Grimwood J."/>
            <person name="Chapman J.A."/>
            <person name="Shapiro H."/>
            <person name="Aerts A."/>
            <person name="Otillar R.P."/>
            <person name="Terry A.Y."/>
            <person name="Boore J.L."/>
            <person name="Grigoriev I.V."/>
            <person name="Lindberg D.R."/>
            <person name="Seaver E.C."/>
            <person name="Weisblat D.A."/>
            <person name="Putnam N.H."/>
            <person name="Rokhsar D.S."/>
        </authorList>
    </citation>
    <scope>NUCLEOTIDE SEQUENCE</scope>
</reference>
<reference evidence="2" key="3">
    <citation type="submission" date="2015-06" db="UniProtKB">
        <authorList>
            <consortium name="EnsemblMetazoa"/>
        </authorList>
    </citation>
    <scope>IDENTIFICATION</scope>
</reference>
<dbReference type="InterPro" id="IPR023393">
    <property type="entry name" value="START-like_dom_sf"/>
</dbReference>
<gene>
    <name evidence="2" type="primary">20212632</name>
    <name evidence="1" type="ORF">HELRODRAFT_193402</name>
</gene>
<organism evidence="2 3">
    <name type="scientific">Helobdella robusta</name>
    <name type="common">Californian leech</name>
    <dbReference type="NCBI Taxonomy" id="6412"/>
    <lineage>
        <taxon>Eukaryota</taxon>
        <taxon>Metazoa</taxon>
        <taxon>Spiralia</taxon>
        <taxon>Lophotrochozoa</taxon>
        <taxon>Annelida</taxon>
        <taxon>Clitellata</taxon>
        <taxon>Hirudinea</taxon>
        <taxon>Rhynchobdellida</taxon>
        <taxon>Glossiphoniidae</taxon>
        <taxon>Helobdella</taxon>
    </lineage>
</organism>
<dbReference type="EMBL" id="KB097487">
    <property type="protein sequence ID" value="ESN96943.1"/>
    <property type="molecule type" value="Genomic_DNA"/>
</dbReference>
<evidence type="ECO:0000313" key="3">
    <source>
        <dbReference type="Proteomes" id="UP000015101"/>
    </source>
</evidence>
<dbReference type="STRING" id="6412.T1FUY6"/>
<evidence type="ECO:0000313" key="1">
    <source>
        <dbReference type="EMBL" id="ESN96943.1"/>
    </source>
</evidence>
<dbReference type="GeneID" id="20212632"/>
<accession>T1FUY6</accession>
<keyword evidence="3" id="KW-1185">Reference proteome</keyword>
<dbReference type="InParanoid" id="T1FUY6"/>
<proteinExistence type="predicted"/>
<evidence type="ECO:0000313" key="2">
    <source>
        <dbReference type="EnsemblMetazoa" id="HelroP193402"/>
    </source>
</evidence>
<name>T1FUY6_HELRO</name>
<dbReference type="AlphaFoldDB" id="T1FUY6"/>
<dbReference type="HOGENOM" id="CLU_925241_0_0_1"/>
<dbReference type="PANTHER" id="PTHR12659">
    <property type="entry name" value="RHO-TYPE GTPASE ACTIVATING PROTEIN"/>
    <property type="match status" value="1"/>
</dbReference>
<sequence length="301" mass="33964">MIFTQIIFQRFKNVSMNEIQSISWAGACQTTREAGTSKHKSTAKITNQLLIESNLSEKEIFASSPMSLIFCSSSSSSSSSSSWPFFRCQVELLAPPIEVLKQIRQLGWPWSMQVLGRKHSVNRKVINDNVDIMFYKFALGCWELKEGSGGGGGGGGGGGQKEGEGRVFYKHCDRRKIYELMIWKTNLKKEACFLCSKAISSATIRNIRRQESFETRDNDDEGDDDDDSECPLVECMESNVYIEPCGEGYAQLTHILTLDLLGHSTEWYRDAIPTILHRYYSNLQKFFQKKISGTNGPETKV</sequence>
<dbReference type="Proteomes" id="UP000015101">
    <property type="component" value="Unassembled WGS sequence"/>
</dbReference>
<dbReference type="CTD" id="20212632"/>
<dbReference type="RefSeq" id="XP_009025067.1">
    <property type="nucleotide sequence ID" value="XM_009026819.1"/>
</dbReference>